<dbReference type="EMBL" id="CAUYUJ010013980">
    <property type="protein sequence ID" value="CAK0837036.1"/>
    <property type="molecule type" value="Genomic_DNA"/>
</dbReference>
<dbReference type="PROSITE" id="PS50012">
    <property type="entry name" value="RCC1_3"/>
    <property type="match status" value="1"/>
</dbReference>
<feature type="non-terminal residue" evidence="2">
    <location>
        <position position="1"/>
    </location>
</feature>
<protein>
    <submittedName>
        <fullName evidence="2">Uncharacterized protein</fullName>
    </submittedName>
</protein>
<gene>
    <name evidence="2" type="ORF">PCOR1329_LOCUS33339</name>
</gene>
<reference evidence="2" key="1">
    <citation type="submission" date="2023-10" db="EMBL/GenBank/DDBJ databases">
        <authorList>
            <person name="Chen Y."/>
            <person name="Shah S."/>
            <person name="Dougan E. K."/>
            <person name="Thang M."/>
            <person name="Chan C."/>
        </authorList>
    </citation>
    <scope>NUCLEOTIDE SEQUENCE [LARGE SCALE GENOMIC DNA]</scope>
</reference>
<evidence type="ECO:0000313" key="3">
    <source>
        <dbReference type="Proteomes" id="UP001189429"/>
    </source>
</evidence>
<evidence type="ECO:0000256" key="1">
    <source>
        <dbReference type="PROSITE-ProRule" id="PRU00235"/>
    </source>
</evidence>
<accession>A0ABN9SWW6</accession>
<dbReference type="InterPro" id="IPR000408">
    <property type="entry name" value="Reg_chr_condens"/>
</dbReference>
<proteinExistence type="predicted"/>
<organism evidence="2 3">
    <name type="scientific">Prorocentrum cordatum</name>
    <dbReference type="NCBI Taxonomy" id="2364126"/>
    <lineage>
        <taxon>Eukaryota</taxon>
        <taxon>Sar</taxon>
        <taxon>Alveolata</taxon>
        <taxon>Dinophyceae</taxon>
        <taxon>Prorocentrales</taxon>
        <taxon>Prorocentraceae</taxon>
        <taxon>Prorocentrum</taxon>
    </lineage>
</organism>
<feature type="repeat" description="RCC1" evidence="1">
    <location>
        <begin position="1"/>
        <end position="42"/>
    </location>
</feature>
<sequence length="153" mass="16395">ENNYGQLGDGTQVSRNEFLQEVPSGRIAVAVGGHHTVVLQNDGSLQAVGFNGWGELGDATTVDRNSFVQVVPIGSGMVPSLPTPFPTTAMPSAAGDPHLQNIHGERFDLMNPGRHVLINIPRAEGGDRAMFRLQADVFSLATNCGDLYFISRH</sequence>
<dbReference type="InterPro" id="IPR009091">
    <property type="entry name" value="RCC1/BLIP-II"/>
</dbReference>
<dbReference type="Proteomes" id="UP001189429">
    <property type="component" value="Unassembled WGS sequence"/>
</dbReference>
<dbReference type="Gene3D" id="2.130.10.30">
    <property type="entry name" value="Regulator of chromosome condensation 1/beta-lactamase-inhibitor protein II"/>
    <property type="match status" value="1"/>
</dbReference>
<dbReference type="SUPFAM" id="SSF50985">
    <property type="entry name" value="RCC1/BLIP-II"/>
    <property type="match status" value="1"/>
</dbReference>
<keyword evidence="3" id="KW-1185">Reference proteome</keyword>
<name>A0ABN9SWW6_9DINO</name>
<evidence type="ECO:0000313" key="2">
    <source>
        <dbReference type="EMBL" id="CAK0837036.1"/>
    </source>
</evidence>
<comment type="caution">
    <text evidence="2">The sequence shown here is derived from an EMBL/GenBank/DDBJ whole genome shotgun (WGS) entry which is preliminary data.</text>
</comment>